<proteinExistence type="predicted"/>
<evidence type="ECO:0000313" key="3">
    <source>
        <dbReference type="Proteomes" id="UP000549913"/>
    </source>
</evidence>
<feature type="region of interest" description="Disordered" evidence="1">
    <location>
        <begin position="30"/>
        <end position="50"/>
    </location>
</feature>
<protein>
    <submittedName>
        <fullName evidence="2">Uncharacterized protein</fullName>
    </submittedName>
</protein>
<reference evidence="2 3" key="1">
    <citation type="submission" date="2020-07" db="EMBL/GenBank/DDBJ databases">
        <title>Sequencing the genomes of 1000 actinobacteria strains.</title>
        <authorList>
            <person name="Klenk H.-P."/>
        </authorList>
    </citation>
    <scope>NUCLEOTIDE SEQUENCE [LARGE SCALE GENOMIC DNA]</scope>
    <source>
        <strain evidence="2 3">DSM 26474</strain>
    </source>
</reference>
<accession>A0A852SS81</accession>
<name>A0A852SS81_9MICO</name>
<gene>
    <name evidence="2" type="ORF">BJ984_002698</name>
</gene>
<sequence length="50" mass="5079">MTVTGSSCAVRRHATSVGMAATGCRASTSHSARQAARASGTHTFTITVAR</sequence>
<organism evidence="2 3">
    <name type="scientific">Herbiconiux flava</name>
    <dbReference type="NCBI Taxonomy" id="881268"/>
    <lineage>
        <taxon>Bacteria</taxon>
        <taxon>Bacillati</taxon>
        <taxon>Actinomycetota</taxon>
        <taxon>Actinomycetes</taxon>
        <taxon>Micrococcales</taxon>
        <taxon>Microbacteriaceae</taxon>
        <taxon>Herbiconiux</taxon>
    </lineage>
</organism>
<evidence type="ECO:0000313" key="2">
    <source>
        <dbReference type="EMBL" id="NYD71540.1"/>
    </source>
</evidence>
<feature type="compositionally biased region" description="Polar residues" evidence="1">
    <location>
        <begin position="40"/>
        <end position="50"/>
    </location>
</feature>
<dbReference type="RefSeq" id="WP_179548470.1">
    <property type="nucleotide sequence ID" value="NZ_BSEW01000002.1"/>
</dbReference>
<evidence type="ECO:0000256" key="1">
    <source>
        <dbReference type="SAM" id="MobiDB-lite"/>
    </source>
</evidence>
<keyword evidence="3" id="KW-1185">Reference proteome</keyword>
<comment type="caution">
    <text evidence="2">The sequence shown here is derived from an EMBL/GenBank/DDBJ whole genome shotgun (WGS) entry which is preliminary data.</text>
</comment>
<dbReference type="Proteomes" id="UP000549913">
    <property type="component" value="Unassembled WGS sequence"/>
</dbReference>
<dbReference type="EMBL" id="JACCBM010000001">
    <property type="protein sequence ID" value="NYD71540.1"/>
    <property type="molecule type" value="Genomic_DNA"/>
</dbReference>
<dbReference type="AlphaFoldDB" id="A0A852SS81"/>